<proteinExistence type="inferred from homology"/>
<feature type="DNA-binding region" description="Homeobox" evidence="9">
    <location>
        <begin position="189"/>
        <end position="248"/>
    </location>
</feature>
<keyword evidence="3" id="KW-0805">Transcription regulation</keyword>
<dbReference type="Gene3D" id="1.10.10.60">
    <property type="entry name" value="Homeodomain-like"/>
    <property type="match status" value="1"/>
</dbReference>
<dbReference type="SUPFAM" id="SSF46689">
    <property type="entry name" value="Homeodomain-like"/>
    <property type="match status" value="1"/>
</dbReference>
<keyword evidence="14" id="KW-1185">Reference proteome</keyword>
<keyword evidence="7 9" id="KW-0539">Nucleus</keyword>
<dbReference type="PROSITE" id="PS50071">
    <property type="entry name" value="HOMEOBOX_2"/>
    <property type="match status" value="1"/>
</dbReference>
<organism evidence="13 14">
    <name type="scientific">Xenotaenia resolanae</name>
    <dbReference type="NCBI Taxonomy" id="208358"/>
    <lineage>
        <taxon>Eukaryota</taxon>
        <taxon>Metazoa</taxon>
        <taxon>Chordata</taxon>
        <taxon>Craniata</taxon>
        <taxon>Vertebrata</taxon>
        <taxon>Euteleostomi</taxon>
        <taxon>Actinopterygii</taxon>
        <taxon>Neopterygii</taxon>
        <taxon>Teleostei</taxon>
        <taxon>Neoteleostei</taxon>
        <taxon>Acanthomorphata</taxon>
        <taxon>Ovalentaria</taxon>
        <taxon>Atherinomorphae</taxon>
        <taxon>Cyprinodontiformes</taxon>
        <taxon>Goodeidae</taxon>
        <taxon>Xenotaenia</taxon>
    </lineage>
</organism>
<feature type="compositionally biased region" description="Basic and acidic residues" evidence="11">
    <location>
        <begin position="168"/>
        <end position="179"/>
    </location>
</feature>
<evidence type="ECO:0000313" key="14">
    <source>
        <dbReference type="Proteomes" id="UP001444071"/>
    </source>
</evidence>
<evidence type="ECO:0000259" key="12">
    <source>
        <dbReference type="PROSITE" id="PS50071"/>
    </source>
</evidence>
<keyword evidence="6" id="KW-0804">Transcription</keyword>
<evidence type="ECO:0000256" key="9">
    <source>
        <dbReference type="PROSITE-ProRule" id="PRU00108"/>
    </source>
</evidence>
<dbReference type="PRINTS" id="PR00024">
    <property type="entry name" value="HOMEOBOX"/>
</dbReference>
<evidence type="ECO:0000256" key="8">
    <source>
        <dbReference type="ARBA" id="ARBA00038165"/>
    </source>
</evidence>
<dbReference type="InterPro" id="IPR009057">
    <property type="entry name" value="Homeodomain-like_sf"/>
</dbReference>
<dbReference type="InterPro" id="IPR051300">
    <property type="entry name" value="HMX_Homeobox_TF"/>
</dbReference>
<name>A0ABV0WHR4_9TELE</name>
<evidence type="ECO:0000256" key="2">
    <source>
        <dbReference type="ARBA" id="ARBA00022473"/>
    </source>
</evidence>
<keyword evidence="4 9" id="KW-0238">DNA-binding</keyword>
<dbReference type="InterPro" id="IPR020479">
    <property type="entry name" value="HD_metazoa"/>
</dbReference>
<evidence type="ECO:0000256" key="7">
    <source>
        <dbReference type="ARBA" id="ARBA00023242"/>
    </source>
</evidence>
<dbReference type="PANTHER" id="PTHR46110:SF1">
    <property type="entry name" value="HOMEOBOX PROTEIN HMX1"/>
    <property type="match status" value="1"/>
</dbReference>
<evidence type="ECO:0000256" key="6">
    <source>
        <dbReference type="ARBA" id="ARBA00023163"/>
    </source>
</evidence>
<keyword evidence="5 9" id="KW-0371">Homeobox</keyword>
<dbReference type="SMART" id="SM00389">
    <property type="entry name" value="HOX"/>
    <property type="match status" value="1"/>
</dbReference>
<evidence type="ECO:0000256" key="5">
    <source>
        <dbReference type="ARBA" id="ARBA00023155"/>
    </source>
</evidence>
<dbReference type="EMBL" id="JAHRIM010051072">
    <property type="protein sequence ID" value="MEQ2269132.1"/>
    <property type="molecule type" value="Genomic_DNA"/>
</dbReference>
<evidence type="ECO:0000256" key="4">
    <source>
        <dbReference type="ARBA" id="ARBA00023125"/>
    </source>
</evidence>
<dbReference type="PROSITE" id="PS00027">
    <property type="entry name" value="HOMEOBOX_1"/>
    <property type="match status" value="1"/>
</dbReference>
<keyword evidence="2" id="KW-0217">Developmental protein</keyword>
<evidence type="ECO:0000313" key="13">
    <source>
        <dbReference type="EMBL" id="MEQ2269132.1"/>
    </source>
</evidence>
<dbReference type="CDD" id="cd00086">
    <property type="entry name" value="homeodomain"/>
    <property type="match status" value="1"/>
</dbReference>
<comment type="caution">
    <text evidence="13">The sequence shown here is derived from an EMBL/GenBank/DDBJ whole genome shotgun (WGS) entry which is preliminary data.</text>
</comment>
<evidence type="ECO:0000256" key="3">
    <source>
        <dbReference type="ARBA" id="ARBA00023015"/>
    </source>
</evidence>
<accession>A0ABV0WHR4</accession>
<comment type="similarity">
    <text evidence="8">Belongs to the HMX homeobox family.</text>
</comment>
<dbReference type="InterPro" id="IPR001356">
    <property type="entry name" value="HD"/>
</dbReference>
<feature type="region of interest" description="Disordered" evidence="11">
    <location>
        <begin position="117"/>
        <end position="189"/>
    </location>
</feature>
<dbReference type="PANTHER" id="PTHR46110">
    <property type="entry name" value="HOMEOBOX PROTEIN HMX"/>
    <property type="match status" value="1"/>
</dbReference>
<gene>
    <name evidence="13" type="ORF">XENORESO_000154</name>
</gene>
<dbReference type="Pfam" id="PF00046">
    <property type="entry name" value="Homeodomain"/>
    <property type="match status" value="1"/>
</dbReference>
<sequence length="318" mass="34689">MRAWILDDARSKEDNLATCVTVRDIRESMQDRPTDCGPPAPPSGPSFFIENLLSKGRERRGSVSAGSQAEVVVKAAHHIDNSASGSDCCSSTSRCSYGDLPLQWSRDGTLMNIRALEKPRSPTSDDPCCALSTSDRASPAISEPITESSDETDRKTADGSLTDDNEDASSRLDAGRDQDAASGTCSGRKKKTRTVFSRSQVFQLESTFDLKRYLSSSERAGLAASLHLTETQVKIWFQNRRNKWKRQLAVDLEAAHIPSSTQRIVRVPILYHEGQPPSGVLAFSLNGLSVSPSWSVNHPLSPFARSVNMLSSQMTGLV</sequence>
<reference evidence="13 14" key="1">
    <citation type="submission" date="2021-06" db="EMBL/GenBank/DDBJ databases">
        <authorList>
            <person name="Palmer J.M."/>
        </authorList>
    </citation>
    <scope>NUCLEOTIDE SEQUENCE [LARGE SCALE GENOMIC DNA]</scope>
    <source>
        <strain evidence="13 14">XR_2019</strain>
        <tissue evidence="13">Muscle</tissue>
    </source>
</reference>
<evidence type="ECO:0000256" key="1">
    <source>
        <dbReference type="ARBA" id="ARBA00004123"/>
    </source>
</evidence>
<evidence type="ECO:0000256" key="11">
    <source>
        <dbReference type="SAM" id="MobiDB-lite"/>
    </source>
</evidence>
<evidence type="ECO:0000256" key="10">
    <source>
        <dbReference type="RuleBase" id="RU000682"/>
    </source>
</evidence>
<feature type="domain" description="Homeobox" evidence="12">
    <location>
        <begin position="187"/>
        <end position="247"/>
    </location>
</feature>
<dbReference type="Proteomes" id="UP001444071">
    <property type="component" value="Unassembled WGS sequence"/>
</dbReference>
<comment type="subcellular location">
    <subcellularLocation>
        <location evidence="1 9 10">Nucleus</location>
    </subcellularLocation>
</comment>
<protein>
    <recommendedName>
        <fullName evidence="12">Homeobox domain-containing protein</fullName>
    </recommendedName>
</protein>
<dbReference type="InterPro" id="IPR017970">
    <property type="entry name" value="Homeobox_CS"/>
</dbReference>